<dbReference type="SUPFAM" id="SSF50447">
    <property type="entry name" value="Translation proteins"/>
    <property type="match status" value="1"/>
</dbReference>
<dbReference type="Pfam" id="PF06421">
    <property type="entry name" value="LepA_C"/>
    <property type="match status" value="1"/>
</dbReference>
<dbReference type="PROSITE" id="PS00301">
    <property type="entry name" value="G_TR_1"/>
    <property type="match status" value="1"/>
</dbReference>
<dbReference type="InterPro" id="IPR006297">
    <property type="entry name" value="EF-4"/>
</dbReference>
<dbReference type="OrthoDB" id="1074at2759"/>
<dbReference type="HAMAP" id="MF_00071">
    <property type="entry name" value="LepA"/>
    <property type="match status" value="1"/>
</dbReference>
<evidence type="ECO:0000256" key="1">
    <source>
        <dbReference type="ARBA" id="ARBA00005454"/>
    </source>
</evidence>
<dbReference type="GO" id="GO:0005759">
    <property type="term" value="C:mitochondrial matrix"/>
    <property type="evidence" value="ECO:0007669"/>
    <property type="project" value="UniProtKB-UniRule"/>
</dbReference>
<dbReference type="FunFam" id="3.30.70.870:FF:000004">
    <property type="entry name" value="Translation factor GUF1, mitochondrial"/>
    <property type="match status" value="1"/>
</dbReference>
<dbReference type="PANTHER" id="PTHR43512">
    <property type="entry name" value="TRANSLATION FACTOR GUF1-RELATED"/>
    <property type="match status" value="1"/>
</dbReference>
<comment type="similarity">
    <text evidence="1">Belongs to the TRAFAC class translation factor GTPase superfamily. Classic translation factor GTPase family. LepA subfamily.</text>
</comment>
<evidence type="ECO:0000256" key="2">
    <source>
        <dbReference type="ARBA" id="ARBA00022741"/>
    </source>
</evidence>
<dbReference type="NCBIfam" id="TIGR01393">
    <property type="entry name" value="lepA"/>
    <property type="match status" value="1"/>
</dbReference>
<dbReference type="InterPro" id="IPR035647">
    <property type="entry name" value="EFG_III/V"/>
</dbReference>
<dbReference type="GO" id="GO:0003924">
    <property type="term" value="F:GTPase activity"/>
    <property type="evidence" value="ECO:0007669"/>
    <property type="project" value="UniProtKB-UniRule"/>
</dbReference>
<comment type="function">
    <text evidence="8">Promotes mitochondrial protein synthesis. May act as a fidelity factor of the translation reaction, by catalyzing a one-codon backward translocation of tRNAs on improperly translocated ribosomes. Binds to mitochondrial ribosomes in a GTP-dependent manner.</text>
</comment>
<dbReference type="InterPro" id="IPR013842">
    <property type="entry name" value="LepA_CTD"/>
</dbReference>
<evidence type="ECO:0000313" key="10">
    <source>
        <dbReference type="EMBL" id="KAJ6649518.1"/>
    </source>
</evidence>
<keyword evidence="2 8" id="KW-0547">Nucleotide-binding</keyword>
<dbReference type="PROSITE" id="PS51722">
    <property type="entry name" value="G_TR_2"/>
    <property type="match status" value="1"/>
</dbReference>
<dbReference type="CDD" id="cd03699">
    <property type="entry name" value="EF4_II"/>
    <property type="match status" value="1"/>
</dbReference>
<dbReference type="InterPro" id="IPR004161">
    <property type="entry name" value="EFTu-like_2"/>
</dbReference>
<feature type="binding site" evidence="8">
    <location>
        <begin position="55"/>
        <end position="62"/>
    </location>
    <ligand>
        <name>GTP</name>
        <dbReference type="ChEBI" id="CHEBI:37565"/>
    </ligand>
</feature>
<keyword evidence="4 8" id="KW-0378">Hydrolase</keyword>
<accession>A0A9Q0NFV6</accession>
<keyword evidence="11" id="KW-1185">Reference proteome</keyword>
<dbReference type="InterPro" id="IPR000640">
    <property type="entry name" value="EFG_V-like"/>
</dbReference>
<dbReference type="FunFam" id="2.40.30.10:FF:000015">
    <property type="entry name" value="Translation factor GUF1, mitochondrial"/>
    <property type="match status" value="1"/>
</dbReference>
<proteinExistence type="inferred from homology"/>
<dbReference type="InterPro" id="IPR005225">
    <property type="entry name" value="Small_GTP-bd"/>
</dbReference>
<feature type="binding site" evidence="8">
    <location>
        <begin position="120"/>
        <end position="124"/>
    </location>
    <ligand>
        <name>GTP</name>
        <dbReference type="ChEBI" id="CHEBI:37565"/>
    </ligand>
</feature>
<dbReference type="Pfam" id="PF00679">
    <property type="entry name" value="EFG_C"/>
    <property type="match status" value="1"/>
</dbReference>
<evidence type="ECO:0000256" key="6">
    <source>
        <dbReference type="ARBA" id="ARBA00023134"/>
    </source>
</evidence>
<reference evidence="10" key="1">
    <citation type="submission" date="2022-07" db="EMBL/GenBank/DDBJ databases">
        <authorList>
            <person name="Trinca V."/>
            <person name="Uliana J.V.C."/>
            <person name="Torres T.T."/>
            <person name="Ward R.J."/>
            <person name="Monesi N."/>
        </authorList>
    </citation>
    <scope>NUCLEOTIDE SEQUENCE</scope>
    <source>
        <strain evidence="10">HSMRA1968</strain>
        <tissue evidence="10">Whole embryos</tissue>
    </source>
</reference>
<gene>
    <name evidence="10" type="primary">waw</name>
    <name evidence="10" type="ORF">Bhyg_04754</name>
</gene>
<sequence>MIIKRLVSRYLKPYFWKSEQNWLRLCRCQHYSTNKEIEEYLNIPVEQVRNFSIIAHVDHGKSTLADRLLELTGAVKKNSGKSQILDSLQVEQERGITVKAQTASLLYDYKDKRYLLNLIDTPGHVDFCNEVYRSLAACEGVVLLVDANQGVQAQTVANFHLAKSKDLTIVPVLNKVDLKNADPDRVCLELLTLFSIDPDTVLRISAKFGTGVENVLQEVIERIPHPQADRSKHFRGLLFDSWYEQYRGTLNLIYLKDGQLNVGDEITSHLTNKSYEVKSLSILTPAETPIHQLVAGQVGLVGCNMKNSKESIIGDTLHLKNVKVEPLTGFKPQQPMVFAGVYPADQAQHVALRTAIEKLILTDSAVTLTPDSSPALGQGWRLGFLGLLHMEVFCQRLEQEHGAEPIITAPSVTYKLKLKNPKLISTYGEHTIYLSNPTHFPNEKDVEEYFEPCVKGTIVTPTEYLGDVIALCVNKRGVQQSCSNIDDLRIMIKYFLPLSEIVLDFHDKLKAVSSGYASFDYEPLGYHSTDIVKLNIHLNGNPVEELSRIVHKTKVNSVARDIAFRLKETIPRQMIQIAIQACVGSKVLARETIKAYRKDVTAKLYGGDVTRRMKLLKQQAEGKKKMRSIANVRIPHETFISVLRK</sequence>
<dbReference type="Gene3D" id="2.40.30.10">
    <property type="entry name" value="Translation factors"/>
    <property type="match status" value="1"/>
</dbReference>
<dbReference type="InterPro" id="IPR031157">
    <property type="entry name" value="G_TR_CS"/>
</dbReference>
<dbReference type="Pfam" id="PF00009">
    <property type="entry name" value="GTP_EFTU"/>
    <property type="match status" value="1"/>
</dbReference>
<dbReference type="EC" id="3.6.5.n1" evidence="8"/>
<evidence type="ECO:0000256" key="8">
    <source>
        <dbReference type="HAMAP-Rule" id="MF_03137"/>
    </source>
</evidence>
<dbReference type="GO" id="GO:0097177">
    <property type="term" value="F:mitochondrial ribosome binding"/>
    <property type="evidence" value="ECO:0007669"/>
    <property type="project" value="TreeGrafter"/>
</dbReference>
<keyword evidence="5 8" id="KW-0496">Mitochondrion</keyword>
<dbReference type="GO" id="GO:0005743">
    <property type="term" value="C:mitochondrial inner membrane"/>
    <property type="evidence" value="ECO:0007669"/>
    <property type="project" value="UniProtKB-SubCell"/>
</dbReference>
<dbReference type="FunFam" id="3.30.70.240:FF:000007">
    <property type="entry name" value="Translation factor GUF1, mitochondrial"/>
    <property type="match status" value="1"/>
</dbReference>
<dbReference type="CDD" id="cd01890">
    <property type="entry name" value="LepA"/>
    <property type="match status" value="1"/>
</dbReference>
<keyword evidence="8" id="KW-0648">Protein biosynthesis</keyword>
<dbReference type="Proteomes" id="UP001151699">
    <property type="component" value="Chromosome A"/>
</dbReference>
<feature type="domain" description="Tr-type G" evidence="9">
    <location>
        <begin position="46"/>
        <end position="227"/>
    </location>
</feature>
<dbReference type="CDD" id="cd16260">
    <property type="entry name" value="EF4_III"/>
    <property type="match status" value="1"/>
</dbReference>
<dbReference type="InterPro" id="IPR027417">
    <property type="entry name" value="P-loop_NTPase"/>
</dbReference>
<dbReference type="FunFam" id="3.40.50.300:FF:000078">
    <property type="entry name" value="Elongation factor 4"/>
    <property type="match status" value="1"/>
</dbReference>
<keyword evidence="3 8" id="KW-0999">Mitochondrion inner membrane</keyword>
<dbReference type="GO" id="GO:0006412">
    <property type="term" value="P:translation"/>
    <property type="evidence" value="ECO:0007669"/>
    <property type="project" value="UniProtKB-KW"/>
</dbReference>
<dbReference type="CDD" id="cd03709">
    <property type="entry name" value="lepA_C"/>
    <property type="match status" value="1"/>
</dbReference>
<dbReference type="NCBIfam" id="TIGR00231">
    <property type="entry name" value="small_GTP"/>
    <property type="match status" value="1"/>
</dbReference>
<keyword evidence="7 8" id="KW-0472">Membrane</keyword>
<evidence type="ECO:0000256" key="4">
    <source>
        <dbReference type="ARBA" id="ARBA00022801"/>
    </source>
</evidence>
<dbReference type="Gene3D" id="3.30.70.240">
    <property type="match status" value="1"/>
</dbReference>
<feature type="binding site" evidence="8">
    <location>
        <begin position="174"/>
        <end position="177"/>
    </location>
    <ligand>
        <name>GTP</name>
        <dbReference type="ChEBI" id="CHEBI:37565"/>
    </ligand>
</feature>
<dbReference type="InterPro" id="IPR035654">
    <property type="entry name" value="LepA_IV"/>
</dbReference>
<evidence type="ECO:0000313" key="11">
    <source>
        <dbReference type="Proteomes" id="UP001151699"/>
    </source>
</evidence>
<keyword evidence="6 8" id="KW-0342">GTP-binding</keyword>
<comment type="caution">
    <text evidence="10">The sequence shown here is derived from an EMBL/GenBank/DDBJ whole genome shotgun (WGS) entry which is preliminary data.</text>
</comment>
<comment type="subcellular location">
    <subcellularLocation>
        <location evidence="8">Mitochondrion inner membrane</location>
        <topology evidence="8">Peripheral membrane protein</topology>
        <orientation evidence="8">Matrix side</orientation>
    </subcellularLocation>
</comment>
<comment type="catalytic activity">
    <reaction evidence="8">
        <text>GTP + H2O = GDP + phosphate + H(+)</text>
        <dbReference type="Rhea" id="RHEA:19669"/>
        <dbReference type="ChEBI" id="CHEBI:15377"/>
        <dbReference type="ChEBI" id="CHEBI:15378"/>
        <dbReference type="ChEBI" id="CHEBI:37565"/>
        <dbReference type="ChEBI" id="CHEBI:43474"/>
        <dbReference type="ChEBI" id="CHEBI:58189"/>
        <dbReference type="EC" id="3.6.5.n1"/>
    </reaction>
</comment>
<dbReference type="SUPFAM" id="SSF54980">
    <property type="entry name" value="EF-G C-terminal domain-like"/>
    <property type="match status" value="2"/>
</dbReference>
<comment type="similarity">
    <text evidence="8">Belongs to the GTP-binding elongation factor family. LepA subfamily.</text>
</comment>
<dbReference type="Gene3D" id="3.30.70.2570">
    <property type="entry name" value="Elongation factor 4, C-terminal domain"/>
    <property type="match status" value="1"/>
</dbReference>
<evidence type="ECO:0000256" key="7">
    <source>
        <dbReference type="ARBA" id="ARBA00023136"/>
    </source>
</evidence>
<dbReference type="AlphaFoldDB" id="A0A9Q0NFV6"/>
<dbReference type="PANTHER" id="PTHR43512:SF7">
    <property type="entry name" value="TRANSLATION FACTOR GUF1, MITOCHONDRIAL"/>
    <property type="match status" value="1"/>
</dbReference>
<dbReference type="InterPro" id="IPR009000">
    <property type="entry name" value="Transl_B-barrel_sf"/>
</dbReference>
<dbReference type="Gene3D" id="3.40.50.300">
    <property type="entry name" value="P-loop containing nucleotide triphosphate hydrolases"/>
    <property type="match status" value="1"/>
</dbReference>
<evidence type="ECO:0000256" key="5">
    <source>
        <dbReference type="ARBA" id="ARBA00023128"/>
    </source>
</evidence>
<dbReference type="Pfam" id="PF03144">
    <property type="entry name" value="GTP_EFTU_D2"/>
    <property type="match status" value="1"/>
</dbReference>
<dbReference type="PRINTS" id="PR00315">
    <property type="entry name" value="ELONGATNFCT"/>
</dbReference>
<dbReference type="FunFam" id="3.30.70.2570:FF:000001">
    <property type="entry name" value="Translation factor GUF1, mitochondrial"/>
    <property type="match status" value="1"/>
</dbReference>
<dbReference type="EMBL" id="WJQU01000001">
    <property type="protein sequence ID" value="KAJ6649518.1"/>
    <property type="molecule type" value="Genomic_DNA"/>
</dbReference>
<dbReference type="SUPFAM" id="SSF52540">
    <property type="entry name" value="P-loop containing nucleoside triphosphate hydrolases"/>
    <property type="match status" value="1"/>
</dbReference>
<organism evidence="10 11">
    <name type="scientific">Pseudolycoriella hygida</name>
    <dbReference type="NCBI Taxonomy" id="35572"/>
    <lineage>
        <taxon>Eukaryota</taxon>
        <taxon>Metazoa</taxon>
        <taxon>Ecdysozoa</taxon>
        <taxon>Arthropoda</taxon>
        <taxon>Hexapoda</taxon>
        <taxon>Insecta</taxon>
        <taxon>Pterygota</taxon>
        <taxon>Neoptera</taxon>
        <taxon>Endopterygota</taxon>
        <taxon>Diptera</taxon>
        <taxon>Nematocera</taxon>
        <taxon>Sciaroidea</taxon>
        <taxon>Sciaridae</taxon>
        <taxon>Pseudolycoriella</taxon>
    </lineage>
</organism>
<dbReference type="GO" id="GO:0045727">
    <property type="term" value="P:positive regulation of translation"/>
    <property type="evidence" value="ECO:0007669"/>
    <property type="project" value="UniProtKB-UniRule"/>
</dbReference>
<dbReference type="GO" id="GO:0005525">
    <property type="term" value="F:GTP binding"/>
    <property type="evidence" value="ECO:0007669"/>
    <property type="project" value="UniProtKB-UniRule"/>
</dbReference>
<evidence type="ECO:0000259" key="9">
    <source>
        <dbReference type="PROSITE" id="PS51722"/>
    </source>
</evidence>
<dbReference type="InterPro" id="IPR000795">
    <property type="entry name" value="T_Tr_GTP-bd_dom"/>
</dbReference>
<protein>
    <recommendedName>
        <fullName evidence="8">Translation factor GUF1 homolog, mitochondrial</fullName>
        <ecNumber evidence="8">3.6.5.n1</ecNumber>
    </recommendedName>
    <alternativeName>
        <fullName evidence="8">Elongation factor 4 homolog</fullName>
        <shortName evidence="8">EF-4</shortName>
    </alternativeName>
    <alternativeName>
        <fullName evidence="8">GTPase GUF1 homolog</fullName>
    </alternativeName>
    <alternativeName>
        <fullName evidence="8">Ribosomal back-translocase</fullName>
    </alternativeName>
</protein>
<dbReference type="Gene3D" id="3.30.70.870">
    <property type="entry name" value="Elongation Factor G (Translational Gtpase), domain 3"/>
    <property type="match status" value="1"/>
</dbReference>
<dbReference type="InterPro" id="IPR038363">
    <property type="entry name" value="LepA_C_sf"/>
</dbReference>
<name>A0A9Q0NFV6_9DIPT</name>
<evidence type="ECO:0000256" key="3">
    <source>
        <dbReference type="ARBA" id="ARBA00022792"/>
    </source>
</evidence>